<reference evidence="3" key="1">
    <citation type="submission" date="2011-12" db="EMBL/GenBank/DDBJ databases">
        <title>The complete genome of chromosome of Sulfobacillus acidophilus DSM 10332.</title>
        <authorList>
            <person name="Lucas S."/>
            <person name="Han J."/>
            <person name="Lapidus A."/>
            <person name="Bruce D."/>
            <person name="Goodwin L."/>
            <person name="Pitluck S."/>
            <person name="Peters L."/>
            <person name="Kyrpides N."/>
            <person name="Mavromatis K."/>
            <person name="Ivanova N."/>
            <person name="Mikhailova N."/>
            <person name="Chertkov O."/>
            <person name="Saunders E."/>
            <person name="Detter J.C."/>
            <person name="Tapia R."/>
            <person name="Han C."/>
            <person name="Land M."/>
            <person name="Hauser L."/>
            <person name="Markowitz V."/>
            <person name="Cheng J.-F."/>
            <person name="Hugenholtz P."/>
            <person name="Woyke T."/>
            <person name="Wu D."/>
            <person name="Pukall R."/>
            <person name="Gehrich-Schroeter G."/>
            <person name="Schneider S."/>
            <person name="Klenk H.-P."/>
            <person name="Eisen J.A."/>
        </authorList>
    </citation>
    <scope>NUCLEOTIDE SEQUENCE [LARGE SCALE GENOMIC DNA]</scope>
    <source>
        <strain evidence="3">ATCC 700253 / DSM 10332 / NAL</strain>
    </source>
</reference>
<reference evidence="2 3" key="2">
    <citation type="journal article" date="2012" name="Stand. Genomic Sci.">
        <title>Complete genome sequence of the moderately thermophilic mineral-sulfide-oxidizing firmicute Sulfobacillus acidophilus type strain (NAL(T)).</title>
        <authorList>
            <person name="Anderson I."/>
            <person name="Chertkov O."/>
            <person name="Chen A."/>
            <person name="Saunders E."/>
            <person name="Lapidus A."/>
            <person name="Nolan M."/>
            <person name="Lucas S."/>
            <person name="Hammon N."/>
            <person name="Deshpande S."/>
            <person name="Cheng J.F."/>
            <person name="Han C."/>
            <person name="Tapia R."/>
            <person name="Goodwin L.A."/>
            <person name="Pitluck S."/>
            <person name="Liolios K."/>
            <person name="Pagani I."/>
            <person name="Ivanova N."/>
            <person name="Mikhailova N."/>
            <person name="Pati A."/>
            <person name="Palaniappan K."/>
            <person name="Land M."/>
            <person name="Pan C."/>
            <person name="Rohde M."/>
            <person name="Pukall R."/>
            <person name="Goker M."/>
            <person name="Detter J.C."/>
            <person name="Woyke T."/>
            <person name="Bristow J."/>
            <person name="Eisen J.A."/>
            <person name="Markowitz V."/>
            <person name="Hugenholtz P."/>
            <person name="Kyrpides N.C."/>
            <person name="Klenk H.P."/>
            <person name="Mavromatis K."/>
        </authorList>
    </citation>
    <scope>NUCLEOTIDE SEQUENCE [LARGE SCALE GENOMIC DNA]</scope>
    <source>
        <strain evidence="3">ATCC 700253 / DSM 10332 / NAL</strain>
    </source>
</reference>
<dbReference type="SUPFAM" id="SSF52833">
    <property type="entry name" value="Thioredoxin-like"/>
    <property type="match status" value="1"/>
</dbReference>
<dbReference type="AlphaFoldDB" id="G8U0E0"/>
<evidence type="ECO:0000313" key="2">
    <source>
        <dbReference type="EMBL" id="AEW06482.1"/>
    </source>
</evidence>
<proteinExistence type="predicted"/>
<dbReference type="HOGENOM" id="CLU_1554499_0_0_9"/>
<keyword evidence="1" id="KW-1133">Transmembrane helix</keyword>
<keyword evidence="1" id="KW-0812">Transmembrane</keyword>
<dbReference type="CDD" id="cd02980">
    <property type="entry name" value="TRX_Fd_family"/>
    <property type="match status" value="1"/>
</dbReference>
<protein>
    <recommendedName>
        <fullName evidence="4">(2Fe-2S) ferredoxin domain-containing protein</fullName>
    </recommendedName>
</protein>
<organism evidence="2 3">
    <name type="scientific">Sulfobacillus acidophilus (strain ATCC 700253 / DSM 10332 / NAL)</name>
    <dbReference type="NCBI Taxonomy" id="679936"/>
    <lineage>
        <taxon>Bacteria</taxon>
        <taxon>Bacillati</taxon>
        <taxon>Bacillota</taxon>
        <taxon>Clostridia</taxon>
        <taxon>Eubacteriales</taxon>
        <taxon>Clostridiales Family XVII. Incertae Sedis</taxon>
        <taxon>Sulfobacillus</taxon>
    </lineage>
</organism>
<dbReference type="Gene3D" id="3.40.30.10">
    <property type="entry name" value="Glutaredoxin"/>
    <property type="match status" value="1"/>
</dbReference>
<keyword evidence="1" id="KW-0472">Membrane</keyword>
<name>G8U0E0_SULAD</name>
<gene>
    <name evidence="2" type="ordered locus">Sulac_3025</name>
</gene>
<dbReference type="KEGG" id="sap:Sulac_3025"/>
<evidence type="ECO:0008006" key="4">
    <source>
        <dbReference type="Google" id="ProtNLM"/>
    </source>
</evidence>
<sequence>MPWARDRRRVLTVVRAMGLGFLLVLATGPWTGFFTGVLAGLAGRRWWNGQDVRQNLLGAGWALTVGVDAYLGHPGILLGLGAVLASAFFRVRRQGPPQRMDGQAAPFHLFFCRGARCRWAGGEWIEHLASQRLHTLTDKPPRLSGTRCLGLCEAGPVVWREPEGRLYSHVGEKDLDEMFALKGG</sequence>
<keyword evidence="3" id="KW-1185">Reference proteome</keyword>
<accession>G8U0E0</accession>
<dbReference type="STRING" id="679936.Sulac_3025"/>
<dbReference type="EMBL" id="CP003179">
    <property type="protein sequence ID" value="AEW06482.1"/>
    <property type="molecule type" value="Genomic_DNA"/>
</dbReference>
<evidence type="ECO:0000313" key="3">
    <source>
        <dbReference type="Proteomes" id="UP000005439"/>
    </source>
</evidence>
<dbReference type="InterPro" id="IPR036249">
    <property type="entry name" value="Thioredoxin-like_sf"/>
</dbReference>
<evidence type="ECO:0000256" key="1">
    <source>
        <dbReference type="SAM" id="Phobius"/>
    </source>
</evidence>
<dbReference type="PATRIC" id="fig|679936.5.peg.3124"/>
<feature type="transmembrane region" description="Helical" evidence="1">
    <location>
        <begin position="21"/>
        <end position="42"/>
    </location>
</feature>
<dbReference type="Proteomes" id="UP000005439">
    <property type="component" value="Chromosome"/>
</dbReference>
<feature type="transmembrane region" description="Helical" evidence="1">
    <location>
        <begin position="70"/>
        <end position="91"/>
    </location>
</feature>